<organism evidence="1 2">
    <name type="scientific">Wickerhamomyces pijperi</name>
    <name type="common">Yeast</name>
    <name type="synonym">Pichia pijperi</name>
    <dbReference type="NCBI Taxonomy" id="599730"/>
    <lineage>
        <taxon>Eukaryota</taxon>
        <taxon>Fungi</taxon>
        <taxon>Dikarya</taxon>
        <taxon>Ascomycota</taxon>
        <taxon>Saccharomycotina</taxon>
        <taxon>Saccharomycetes</taxon>
        <taxon>Phaffomycetales</taxon>
        <taxon>Wickerhamomycetaceae</taxon>
        <taxon>Wickerhamomyces</taxon>
    </lineage>
</organism>
<keyword evidence="2" id="KW-1185">Reference proteome</keyword>
<dbReference type="AlphaFoldDB" id="A0A9P8Q8D4"/>
<dbReference type="Proteomes" id="UP000774326">
    <property type="component" value="Unassembled WGS sequence"/>
</dbReference>
<reference evidence="1" key="2">
    <citation type="submission" date="2021-01" db="EMBL/GenBank/DDBJ databases">
        <authorList>
            <person name="Schikora-Tamarit M.A."/>
        </authorList>
    </citation>
    <scope>NUCLEOTIDE SEQUENCE</scope>
    <source>
        <strain evidence="1">CBS2887</strain>
    </source>
</reference>
<sequence>MFSKIDLANNPESACSPLYPLTPSATPIKLGLTIIASSPDLILKVSKGLPYSLLLGRSDNPELLSVISSKDYLLLLEQMLPVLRMEDILIASGGDDFVVVKGMELAALEDPGRKVETMDLRTDCGLK</sequence>
<evidence type="ECO:0000313" key="2">
    <source>
        <dbReference type="Proteomes" id="UP000774326"/>
    </source>
</evidence>
<evidence type="ECO:0000313" key="1">
    <source>
        <dbReference type="EMBL" id="KAH3685882.1"/>
    </source>
</evidence>
<comment type="caution">
    <text evidence="1">The sequence shown here is derived from an EMBL/GenBank/DDBJ whole genome shotgun (WGS) entry which is preliminary data.</text>
</comment>
<reference evidence="1" key="1">
    <citation type="journal article" date="2021" name="Open Biol.">
        <title>Shared evolutionary footprints suggest mitochondrial oxidative damage underlies multiple complex I losses in fungi.</title>
        <authorList>
            <person name="Schikora-Tamarit M.A."/>
            <person name="Marcet-Houben M."/>
            <person name="Nosek J."/>
            <person name="Gabaldon T."/>
        </authorList>
    </citation>
    <scope>NUCLEOTIDE SEQUENCE</scope>
    <source>
        <strain evidence="1">CBS2887</strain>
    </source>
</reference>
<proteinExistence type="predicted"/>
<name>A0A9P8Q8D4_WICPI</name>
<dbReference type="EMBL" id="JAEUBG010001747">
    <property type="protein sequence ID" value="KAH3685882.1"/>
    <property type="molecule type" value="Genomic_DNA"/>
</dbReference>
<gene>
    <name evidence="1" type="ORF">WICPIJ_003171</name>
</gene>
<protein>
    <submittedName>
        <fullName evidence="1">Uncharacterized protein</fullName>
    </submittedName>
</protein>
<accession>A0A9P8Q8D4</accession>